<feature type="domain" description="4Fe-4S ferredoxin-type" evidence="4">
    <location>
        <begin position="4"/>
        <end position="33"/>
    </location>
</feature>
<gene>
    <name evidence="5" type="ORF">FYJ57_02565</name>
</gene>
<dbReference type="RefSeq" id="WP_154431418.1">
    <property type="nucleotide sequence ID" value="NZ_VUMS01000004.1"/>
</dbReference>
<dbReference type="Gene3D" id="3.30.70.20">
    <property type="match status" value="1"/>
</dbReference>
<dbReference type="AlphaFoldDB" id="A0A7X2P1I5"/>
<dbReference type="GO" id="GO:0051536">
    <property type="term" value="F:iron-sulfur cluster binding"/>
    <property type="evidence" value="ECO:0007669"/>
    <property type="project" value="UniProtKB-KW"/>
</dbReference>
<dbReference type="GO" id="GO:0046872">
    <property type="term" value="F:metal ion binding"/>
    <property type="evidence" value="ECO:0007669"/>
    <property type="project" value="UniProtKB-KW"/>
</dbReference>
<comment type="caution">
    <text evidence="5">The sequence shown here is derived from an EMBL/GenBank/DDBJ whole genome shotgun (WGS) entry which is preliminary data.</text>
</comment>
<dbReference type="InterPro" id="IPR017896">
    <property type="entry name" value="4Fe4S_Fe-S-bd"/>
</dbReference>
<evidence type="ECO:0000259" key="4">
    <source>
        <dbReference type="PROSITE" id="PS51379"/>
    </source>
</evidence>
<dbReference type="InterPro" id="IPR052977">
    <property type="entry name" value="Polyferredoxin-like_ET"/>
</dbReference>
<dbReference type="Proteomes" id="UP000440513">
    <property type="component" value="Unassembled WGS sequence"/>
</dbReference>
<sequence length="392" mass="45177">MGTYLNSNDKNECCGCRACEQICPKKCIRMVKIEGFLYPQINKNDCINCKMCEQICQMNQTEKLKHKEKKSVFAAWNAKEAEIASSTSGGMFPALSDLIIEDGGIVYGAVLEINSKEVLIKRAETLNDREAMRKSKYVWSNTENTYSEIKKELNNGRKVLFSGTPCQVAGLRSFLRRDYEKLFCIDIICHGMPSNIVFQSYVEYLEREYHSGIRKFEFRYKKEGIMKSCYHIEFENGVVLEEGLGENAYSRTYNSLIAHMPMCNQCPYATGDRVSDITIGDFWGIEKIDSKSMNASGTSMVIINTKKGEELWENSLKKISYHEEDINEAMKCNPALCRPNKRHPWKKGFMKCIERDGFKKAFTLYIKIGNKPMIIYRIFRKIKEITNGKLRN</sequence>
<name>A0A7X2P1I5_9FIRM</name>
<evidence type="ECO:0000256" key="1">
    <source>
        <dbReference type="ARBA" id="ARBA00022723"/>
    </source>
</evidence>
<dbReference type="PROSITE" id="PS00198">
    <property type="entry name" value="4FE4S_FER_1"/>
    <property type="match status" value="1"/>
</dbReference>
<evidence type="ECO:0000313" key="6">
    <source>
        <dbReference type="Proteomes" id="UP000440513"/>
    </source>
</evidence>
<dbReference type="PROSITE" id="PS51379">
    <property type="entry name" value="4FE4S_FER_2"/>
    <property type="match status" value="2"/>
</dbReference>
<feature type="domain" description="4Fe-4S ferredoxin-type" evidence="4">
    <location>
        <begin position="37"/>
        <end position="66"/>
    </location>
</feature>
<keyword evidence="2" id="KW-0408">Iron</keyword>
<evidence type="ECO:0000313" key="5">
    <source>
        <dbReference type="EMBL" id="MST65636.1"/>
    </source>
</evidence>
<dbReference type="Pfam" id="PF04432">
    <property type="entry name" value="FrhB_FdhB_C"/>
    <property type="match status" value="1"/>
</dbReference>
<evidence type="ECO:0000256" key="3">
    <source>
        <dbReference type="ARBA" id="ARBA00023014"/>
    </source>
</evidence>
<organism evidence="5 6">
    <name type="scientific">Oliverpabstia intestinalis</name>
    <dbReference type="NCBI Taxonomy" id="2606633"/>
    <lineage>
        <taxon>Bacteria</taxon>
        <taxon>Bacillati</taxon>
        <taxon>Bacillota</taxon>
        <taxon>Clostridia</taxon>
        <taxon>Lachnospirales</taxon>
        <taxon>Lachnospiraceae</taxon>
        <taxon>Oliverpabstia</taxon>
    </lineage>
</organism>
<dbReference type="PANTHER" id="PTHR43193:SF2">
    <property type="entry name" value="POLYFERREDOXIN PROTEIN FWDF"/>
    <property type="match status" value="1"/>
</dbReference>
<dbReference type="PANTHER" id="PTHR43193">
    <property type="match status" value="1"/>
</dbReference>
<protein>
    <recommendedName>
        <fullName evidence="4">4Fe-4S ferredoxin-type domain-containing protein</fullName>
    </recommendedName>
</protein>
<keyword evidence="1" id="KW-0479">Metal-binding</keyword>
<dbReference type="EMBL" id="VUMS01000004">
    <property type="protein sequence ID" value="MST65636.1"/>
    <property type="molecule type" value="Genomic_DNA"/>
</dbReference>
<accession>A0A7X2P1I5</accession>
<reference evidence="5 6" key="1">
    <citation type="submission" date="2019-08" db="EMBL/GenBank/DDBJ databases">
        <title>In-depth cultivation of the pig gut microbiome towards novel bacterial diversity and tailored functional studies.</title>
        <authorList>
            <person name="Wylensek D."/>
            <person name="Hitch T.C.A."/>
            <person name="Clavel T."/>
        </authorList>
    </citation>
    <scope>NUCLEOTIDE SEQUENCE [LARGE SCALE GENOMIC DNA]</scope>
    <source>
        <strain evidence="5 6">BSM-380-WT-5A</strain>
    </source>
</reference>
<proteinExistence type="predicted"/>
<dbReference type="InterPro" id="IPR007525">
    <property type="entry name" value="FrhB_FdhB_C"/>
</dbReference>
<evidence type="ECO:0000256" key="2">
    <source>
        <dbReference type="ARBA" id="ARBA00023004"/>
    </source>
</evidence>
<dbReference type="SUPFAM" id="SSF54862">
    <property type="entry name" value="4Fe-4S ferredoxins"/>
    <property type="match status" value="1"/>
</dbReference>
<keyword evidence="3" id="KW-0411">Iron-sulfur</keyword>
<dbReference type="InterPro" id="IPR017900">
    <property type="entry name" value="4Fe4S_Fe_S_CS"/>
</dbReference>
<keyword evidence="6" id="KW-1185">Reference proteome</keyword>